<dbReference type="InterPro" id="IPR030374">
    <property type="entry name" value="PABS"/>
</dbReference>
<organism evidence="10 11">
    <name type="scientific">Acuticoccus sediminis</name>
    <dbReference type="NCBI Taxonomy" id="2184697"/>
    <lineage>
        <taxon>Bacteria</taxon>
        <taxon>Pseudomonadati</taxon>
        <taxon>Pseudomonadota</taxon>
        <taxon>Alphaproteobacteria</taxon>
        <taxon>Hyphomicrobiales</taxon>
        <taxon>Amorphaceae</taxon>
        <taxon>Acuticoccus</taxon>
    </lineage>
</organism>
<evidence type="ECO:0000256" key="4">
    <source>
        <dbReference type="ARBA" id="ARBA00023115"/>
    </source>
</evidence>
<feature type="binding site" evidence="5">
    <location>
        <position position="59"/>
    </location>
    <ligand>
        <name>spermidine</name>
        <dbReference type="ChEBI" id="CHEBI:57834"/>
    </ligand>
</feature>
<dbReference type="Pfam" id="PF17284">
    <property type="entry name" value="Spermine_synt_N"/>
    <property type="match status" value="1"/>
</dbReference>
<evidence type="ECO:0000259" key="9">
    <source>
        <dbReference type="PROSITE" id="PS51006"/>
    </source>
</evidence>
<evidence type="ECO:0000313" key="10">
    <source>
        <dbReference type="EMBL" id="RAI00295.1"/>
    </source>
</evidence>
<keyword evidence="3 5" id="KW-0745">Spermidine biosynthesis</keyword>
<dbReference type="OrthoDB" id="9793120at2"/>
<dbReference type="PANTHER" id="PTHR11558">
    <property type="entry name" value="SPERMIDINE/SPERMINE SYNTHASE"/>
    <property type="match status" value="1"/>
</dbReference>
<dbReference type="EC" id="2.5.1.16" evidence="5"/>
<dbReference type="GO" id="GO:0008295">
    <property type="term" value="P:spermidine biosynthetic process"/>
    <property type="evidence" value="ECO:0007669"/>
    <property type="project" value="UniProtKB-UniRule"/>
</dbReference>
<feature type="binding site" evidence="5">
    <location>
        <begin position="134"/>
        <end position="135"/>
    </location>
    <ligand>
        <name>S-methyl-5'-thioadenosine</name>
        <dbReference type="ChEBI" id="CHEBI:17509"/>
    </ligand>
</feature>
<dbReference type="SUPFAM" id="SSF53335">
    <property type="entry name" value="S-adenosyl-L-methionine-dependent methyltransferases"/>
    <property type="match status" value="1"/>
</dbReference>
<evidence type="ECO:0000256" key="8">
    <source>
        <dbReference type="RuleBase" id="RU003837"/>
    </source>
</evidence>
<comment type="similarity">
    <text evidence="1 5 7">Belongs to the spermidine/spermine synthase family.</text>
</comment>
<proteinExistence type="inferred from homology"/>
<feature type="binding site" evidence="5">
    <location>
        <begin position="152"/>
        <end position="155"/>
    </location>
    <ligand>
        <name>spermidine</name>
        <dbReference type="ChEBI" id="CHEBI:57834"/>
    </ligand>
</feature>
<dbReference type="AlphaFoldDB" id="A0A8B2NL12"/>
<dbReference type="UniPathway" id="UPA00248">
    <property type="reaction ID" value="UER00314"/>
</dbReference>
<sequence length="287" mass="30764">MTEAVNEEAGFRTSLKVTRAVREVHGEQTLVVFDNPSFGRVLTLDGAIQVTTGDEFVYHEMMSHVALFAHGAVRDVLVLGGGDGGVAREVLRHPVSRVTLVEIDRAVVDLMVSEMPSISRGAFDDPRLDLVIDDGARFVREAEAEFDAIIVDSPDPMGAGAALFTSAFYADCRRLLRPGGVMVCQSGMPFLTGGWFGGHAETLRGVFEDVAFFLSTVPSYTGGPMAHAFLSTDPSLKSVSEATLEKRAEGLGLATRYWTPAVHRAAFALPPYIADLVAPPAPLTPEG</sequence>
<evidence type="ECO:0000313" key="11">
    <source>
        <dbReference type="Proteomes" id="UP000249590"/>
    </source>
</evidence>
<feature type="domain" description="PABS" evidence="9">
    <location>
        <begin position="1"/>
        <end position="232"/>
    </location>
</feature>
<dbReference type="PROSITE" id="PS01330">
    <property type="entry name" value="PABS_1"/>
    <property type="match status" value="1"/>
</dbReference>
<dbReference type="Gene3D" id="2.30.140.10">
    <property type="entry name" value="Spermidine synthase, tetramerisation domain"/>
    <property type="match status" value="1"/>
</dbReference>
<dbReference type="PANTHER" id="PTHR11558:SF11">
    <property type="entry name" value="SPERMIDINE SYNTHASE"/>
    <property type="match status" value="1"/>
</dbReference>
<feature type="binding site" evidence="5">
    <location>
        <position position="83"/>
    </location>
    <ligand>
        <name>spermidine</name>
        <dbReference type="ChEBI" id="CHEBI:57834"/>
    </ligand>
</feature>
<gene>
    <name evidence="5" type="primary">speE</name>
    <name evidence="10" type="ORF">DLJ53_19005</name>
</gene>
<dbReference type="InterPro" id="IPR001045">
    <property type="entry name" value="Spermi_synthase"/>
</dbReference>
<evidence type="ECO:0000256" key="7">
    <source>
        <dbReference type="RuleBase" id="RU003836"/>
    </source>
</evidence>
<keyword evidence="4 5" id="KW-0620">Polyamine biosynthesis</keyword>
<feature type="active site" description="Proton acceptor" evidence="5 6">
    <location>
        <position position="152"/>
    </location>
</feature>
<dbReference type="NCBIfam" id="NF002010">
    <property type="entry name" value="PRK00811.1"/>
    <property type="match status" value="1"/>
</dbReference>
<name>A0A8B2NL12_9HYPH</name>
<reference evidence="10 11" key="1">
    <citation type="submission" date="2018-05" db="EMBL/GenBank/DDBJ databases">
        <title>Acuticoccus sediminis sp. nov., isolated from deep-sea sediment of Indian Ocean.</title>
        <authorList>
            <person name="Liu X."/>
            <person name="Lai Q."/>
            <person name="Du Y."/>
            <person name="Sun F."/>
            <person name="Zhang X."/>
            <person name="Wang S."/>
            <person name="Shao Z."/>
        </authorList>
    </citation>
    <scope>NUCLEOTIDE SEQUENCE [LARGE SCALE GENOMIC DNA]</scope>
    <source>
        <strain evidence="10 11">PTG4-2</strain>
    </source>
</reference>
<comment type="caution">
    <text evidence="5">Lacks conserved residue(s) required for the propagation of feature annotation.</text>
</comment>
<dbReference type="NCBIfam" id="TIGR00417">
    <property type="entry name" value="speE"/>
    <property type="match status" value="1"/>
</dbReference>
<keyword evidence="2 5" id="KW-0808">Transferase</keyword>
<dbReference type="CDD" id="cd02440">
    <property type="entry name" value="AdoMet_MTases"/>
    <property type="match status" value="1"/>
</dbReference>
<comment type="function">
    <text evidence="5">Catalyzes the irreversible transfer of a propylamine group from the amino donor S-adenosylmethioninamine (decarboxy-AdoMet) to putrescine (1,4-diaminobutane) to yield spermidine.</text>
</comment>
<dbReference type="PROSITE" id="PS51006">
    <property type="entry name" value="PABS_2"/>
    <property type="match status" value="1"/>
</dbReference>
<comment type="pathway">
    <text evidence="5">Amine and polyamine biosynthesis; spermidine biosynthesis; spermidine from putrescine: step 1/1.</text>
</comment>
<dbReference type="InterPro" id="IPR037163">
    <property type="entry name" value="Spermidine_synt_N_sf"/>
</dbReference>
<dbReference type="InterPro" id="IPR030373">
    <property type="entry name" value="PABS_CS"/>
</dbReference>
<dbReference type="Gene3D" id="3.40.50.150">
    <property type="entry name" value="Vaccinia Virus protein VP39"/>
    <property type="match status" value="1"/>
</dbReference>
<dbReference type="InterPro" id="IPR029063">
    <property type="entry name" value="SAM-dependent_MTases_sf"/>
</dbReference>
<dbReference type="EMBL" id="QHHQ01000004">
    <property type="protein sequence ID" value="RAI00295.1"/>
    <property type="molecule type" value="Genomic_DNA"/>
</dbReference>
<evidence type="ECO:0000256" key="1">
    <source>
        <dbReference type="ARBA" id="ARBA00007867"/>
    </source>
</evidence>
<comment type="catalytic activity">
    <reaction evidence="5 8">
        <text>S-adenosyl 3-(methylsulfanyl)propylamine + putrescine = S-methyl-5'-thioadenosine + spermidine + H(+)</text>
        <dbReference type="Rhea" id="RHEA:12721"/>
        <dbReference type="ChEBI" id="CHEBI:15378"/>
        <dbReference type="ChEBI" id="CHEBI:17509"/>
        <dbReference type="ChEBI" id="CHEBI:57443"/>
        <dbReference type="ChEBI" id="CHEBI:57834"/>
        <dbReference type="ChEBI" id="CHEBI:326268"/>
        <dbReference type="EC" id="2.5.1.16"/>
    </reaction>
</comment>
<feature type="binding site" evidence="5">
    <location>
        <position position="102"/>
    </location>
    <ligand>
        <name>S-methyl-5'-thioadenosine</name>
        <dbReference type="ChEBI" id="CHEBI:17509"/>
    </ligand>
</feature>
<dbReference type="HAMAP" id="MF_00198">
    <property type="entry name" value="Spermidine_synth"/>
    <property type="match status" value="1"/>
</dbReference>
<accession>A0A8B2NL12</accession>
<feature type="binding site" evidence="5">
    <location>
        <position position="28"/>
    </location>
    <ligand>
        <name>S-methyl-5'-thioadenosine</name>
        <dbReference type="ChEBI" id="CHEBI:17509"/>
    </ligand>
</feature>
<evidence type="ECO:0000256" key="2">
    <source>
        <dbReference type="ARBA" id="ARBA00022679"/>
    </source>
</evidence>
<dbReference type="GO" id="GO:0004766">
    <property type="term" value="F:spermidine synthase activity"/>
    <property type="evidence" value="ECO:0007669"/>
    <property type="project" value="UniProtKB-UniRule"/>
</dbReference>
<evidence type="ECO:0000256" key="6">
    <source>
        <dbReference type="PROSITE-ProRule" id="PRU00354"/>
    </source>
</evidence>
<comment type="subunit">
    <text evidence="5">Homodimer or homotetramer.</text>
</comment>
<dbReference type="GO" id="GO:0005829">
    <property type="term" value="C:cytosol"/>
    <property type="evidence" value="ECO:0007669"/>
    <property type="project" value="TreeGrafter"/>
</dbReference>
<comment type="caution">
    <text evidence="10">The sequence shown here is derived from an EMBL/GenBank/DDBJ whole genome shotgun (WGS) entry which is preliminary data.</text>
</comment>
<protein>
    <recommendedName>
        <fullName evidence="5">Polyamine aminopropyltransferase</fullName>
    </recommendedName>
    <alternativeName>
        <fullName evidence="5">Putrescine aminopropyltransferase</fullName>
        <shortName evidence="5">PAPT</shortName>
    </alternativeName>
    <alternativeName>
        <fullName evidence="5">Spermidine synthase</fullName>
        <shortName evidence="5">SPDS</shortName>
        <shortName evidence="5">SPDSY</shortName>
        <ecNumber evidence="5">2.5.1.16</ecNumber>
    </alternativeName>
</protein>
<keyword evidence="11" id="KW-1185">Reference proteome</keyword>
<evidence type="ECO:0000256" key="5">
    <source>
        <dbReference type="HAMAP-Rule" id="MF_00198"/>
    </source>
</evidence>
<dbReference type="InterPro" id="IPR035246">
    <property type="entry name" value="Spermidine_synt_N"/>
</dbReference>
<evidence type="ECO:0000256" key="3">
    <source>
        <dbReference type="ARBA" id="ARBA00023066"/>
    </source>
</evidence>
<dbReference type="Pfam" id="PF01564">
    <property type="entry name" value="Spermine_synth"/>
    <property type="match status" value="1"/>
</dbReference>
<dbReference type="Proteomes" id="UP000249590">
    <property type="component" value="Unassembled WGS sequence"/>
</dbReference>